<keyword evidence="11" id="KW-1185">Reference proteome</keyword>
<dbReference type="PROSITE" id="PS50928">
    <property type="entry name" value="ABC_TM1"/>
    <property type="match status" value="2"/>
</dbReference>
<dbReference type="CDD" id="cd06261">
    <property type="entry name" value="TM_PBP2"/>
    <property type="match status" value="2"/>
</dbReference>
<dbReference type="Proteomes" id="UP000186308">
    <property type="component" value="Unassembled WGS sequence"/>
</dbReference>
<comment type="similarity">
    <text evidence="8">Belongs to the binding-protein-dependent transport system permease family.</text>
</comment>
<feature type="transmembrane region" description="Helical" evidence="8">
    <location>
        <begin position="224"/>
        <end position="245"/>
    </location>
</feature>
<protein>
    <submittedName>
        <fullName evidence="10">Iron(III) transport system permease protein</fullName>
    </submittedName>
</protein>
<feature type="domain" description="ABC transmembrane type-1" evidence="9">
    <location>
        <begin position="319"/>
        <end position="510"/>
    </location>
</feature>
<feature type="transmembrane region" description="Helical" evidence="8">
    <location>
        <begin position="318"/>
        <end position="345"/>
    </location>
</feature>
<keyword evidence="7 8" id="KW-0472">Membrane</keyword>
<sequence>MTKIPPQATRRPPVGLVLLGAVPAALVILPIAITVADAVTAGAARMLALVWRPLVGDLLINTVTLTLAAAICCVGLGTASALLVERTDLPARSVWAVLATAPLAVPAFVASYAWVSISPALEGFGGALVVTVFAYTPLVYLPVAAALRGLDPALEDAARALGDTPWRCVRRVVLPQLRPAMLGGALLVTLNIMVEFGAFALMRFRTFTTEIYAAYRSGFDGAEAAALAIILLLFCLGCIAAEALLRRPVHYARIGRGTQRRGVPYALGVWRLPAVLGFAALAGLSLGVPILTVLYWLTRHGADAITPAEASPLALLTAAISTIELGLGAAGLTLILALPLAVLSARWQRFSLTMPLERGAWLAQGVPGIVIALALITATIAAVPALYQSTLLLLLAYAMLFMPFALVAMRAALLQSDRRLEEAAKSLGAGWRRVLWRITLPLAAPGFGAAAALVFMAVTTELTATLLLAPIGTETLATRIWGDTSTLAFAAAAPYAAVLITLSMAASWLLARRFGMAALHAQAGG</sequence>
<evidence type="ECO:0000256" key="7">
    <source>
        <dbReference type="ARBA" id="ARBA00023136"/>
    </source>
</evidence>
<dbReference type="Gene3D" id="1.10.3720.10">
    <property type="entry name" value="MetI-like"/>
    <property type="match status" value="2"/>
</dbReference>
<evidence type="ECO:0000313" key="10">
    <source>
        <dbReference type="EMBL" id="SIQ78556.1"/>
    </source>
</evidence>
<accession>A0A8G2CKK2</accession>
<keyword evidence="3" id="KW-1003">Cell membrane</keyword>
<dbReference type="RefSeq" id="WP_211252763.1">
    <property type="nucleotide sequence ID" value="NZ_FTNE01000009.1"/>
</dbReference>
<keyword evidence="6 8" id="KW-1133">Transmembrane helix</keyword>
<feature type="transmembrane region" description="Helical" evidence="8">
    <location>
        <begin position="393"/>
        <end position="413"/>
    </location>
</feature>
<evidence type="ECO:0000256" key="6">
    <source>
        <dbReference type="ARBA" id="ARBA00022989"/>
    </source>
</evidence>
<dbReference type="InterPro" id="IPR000515">
    <property type="entry name" value="MetI-like"/>
</dbReference>
<evidence type="ECO:0000313" key="11">
    <source>
        <dbReference type="Proteomes" id="UP000186308"/>
    </source>
</evidence>
<dbReference type="AlphaFoldDB" id="A0A8G2CKK2"/>
<evidence type="ECO:0000256" key="8">
    <source>
        <dbReference type="RuleBase" id="RU363032"/>
    </source>
</evidence>
<reference evidence="10 11" key="1">
    <citation type="submission" date="2017-01" db="EMBL/GenBank/DDBJ databases">
        <authorList>
            <person name="Varghese N."/>
            <person name="Submissions S."/>
        </authorList>
    </citation>
    <scope>NUCLEOTIDE SEQUENCE [LARGE SCALE GENOMIC DNA]</scope>
    <source>
        <strain evidence="10 11">ATCC 35905</strain>
    </source>
</reference>
<proteinExistence type="inferred from homology"/>
<dbReference type="PANTHER" id="PTHR43357:SF3">
    <property type="entry name" value="FE(3+)-TRANSPORT SYSTEM PERMEASE PROTEIN FBPB 2"/>
    <property type="match status" value="1"/>
</dbReference>
<dbReference type="EMBL" id="FTNE01000009">
    <property type="protein sequence ID" value="SIQ78556.1"/>
    <property type="molecule type" value="Genomic_DNA"/>
</dbReference>
<feature type="transmembrane region" description="Helical" evidence="8">
    <location>
        <begin position="487"/>
        <end position="511"/>
    </location>
</feature>
<feature type="transmembrane region" description="Helical" evidence="8">
    <location>
        <begin position="95"/>
        <end position="115"/>
    </location>
</feature>
<dbReference type="GO" id="GO:0055085">
    <property type="term" value="P:transmembrane transport"/>
    <property type="evidence" value="ECO:0007669"/>
    <property type="project" value="InterPro"/>
</dbReference>
<feature type="transmembrane region" description="Helical" evidence="8">
    <location>
        <begin position="366"/>
        <end position="387"/>
    </location>
</feature>
<feature type="domain" description="ABC transmembrane type-1" evidence="9">
    <location>
        <begin position="59"/>
        <end position="240"/>
    </location>
</feature>
<keyword evidence="4" id="KW-0997">Cell inner membrane</keyword>
<evidence type="ECO:0000256" key="5">
    <source>
        <dbReference type="ARBA" id="ARBA00022692"/>
    </source>
</evidence>
<name>A0A8G2CKK2_ACIRU</name>
<keyword evidence="2 8" id="KW-0813">Transport</keyword>
<feature type="transmembrane region" description="Helical" evidence="8">
    <location>
        <begin position="180"/>
        <end position="204"/>
    </location>
</feature>
<comment type="caution">
    <text evidence="10">The sequence shown here is derived from an EMBL/GenBank/DDBJ whole genome shotgun (WGS) entry which is preliminary data.</text>
</comment>
<evidence type="ECO:0000256" key="4">
    <source>
        <dbReference type="ARBA" id="ARBA00022519"/>
    </source>
</evidence>
<gene>
    <name evidence="10" type="ORF">SAMN05421828_10988</name>
</gene>
<comment type="subcellular location">
    <subcellularLocation>
        <location evidence="1">Cell inner membrane</location>
        <topology evidence="1">Multi-pass membrane protein</topology>
    </subcellularLocation>
    <subcellularLocation>
        <location evidence="8">Cell membrane</location>
        <topology evidence="8">Multi-pass membrane protein</topology>
    </subcellularLocation>
</comment>
<keyword evidence="5 8" id="KW-0812">Transmembrane</keyword>
<feature type="transmembrane region" description="Helical" evidence="8">
    <location>
        <begin position="62"/>
        <end position="83"/>
    </location>
</feature>
<dbReference type="Pfam" id="PF00528">
    <property type="entry name" value="BPD_transp_1"/>
    <property type="match status" value="2"/>
</dbReference>
<evidence type="ECO:0000259" key="9">
    <source>
        <dbReference type="PROSITE" id="PS50928"/>
    </source>
</evidence>
<feature type="transmembrane region" description="Helical" evidence="8">
    <location>
        <begin position="127"/>
        <end position="147"/>
    </location>
</feature>
<dbReference type="SUPFAM" id="SSF161098">
    <property type="entry name" value="MetI-like"/>
    <property type="match status" value="2"/>
</dbReference>
<dbReference type="GO" id="GO:0005886">
    <property type="term" value="C:plasma membrane"/>
    <property type="evidence" value="ECO:0007669"/>
    <property type="project" value="UniProtKB-SubCell"/>
</dbReference>
<evidence type="ECO:0000256" key="1">
    <source>
        <dbReference type="ARBA" id="ARBA00004429"/>
    </source>
</evidence>
<feature type="transmembrane region" description="Helical" evidence="8">
    <location>
        <begin position="265"/>
        <end position="298"/>
    </location>
</feature>
<dbReference type="InterPro" id="IPR035906">
    <property type="entry name" value="MetI-like_sf"/>
</dbReference>
<evidence type="ECO:0000256" key="3">
    <source>
        <dbReference type="ARBA" id="ARBA00022475"/>
    </source>
</evidence>
<evidence type="ECO:0000256" key="2">
    <source>
        <dbReference type="ARBA" id="ARBA00022448"/>
    </source>
</evidence>
<dbReference type="PANTHER" id="PTHR43357">
    <property type="entry name" value="INNER MEMBRANE ABC TRANSPORTER PERMEASE PROTEIN YDCV"/>
    <property type="match status" value="1"/>
</dbReference>
<organism evidence="10 11">
    <name type="scientific">Acidiphilium rubrum</name>
    <dbReference type="NCBI Taxonomy" id="526"/>
    <lineage>
        <taxon>Bacteria</taxon>
        <taxon>Pseudomonadati</taxon>
        <taxon>Pseudomonadota</taxon>
        <taxon>Alphaproteobacteria</taxon>
        <taxon>Acetobacterales</taxon>
        <taxon>Acidocellaceae</taxon>
        <taxon>Acidiphilium</taxon>
    </lineage>
</organism>
<feature type="transmembrane region" description="Helical" evidence="8">
    <location>
        <begin position="434"/>
        <end position="458"/>
    </location>
</feature>